<evidence type="ECO:0000313" key="1">
    <source>
        <dbReference type="EMBL" id="MBC3948658.1"/>
    </source>
</evidence>
<evidence type="ECO:0000313" key="2">
    <source>
        <dbReference type="Proteomes" id="UP000651852"/>
    </source>
</evidence>
<proteinExistence type="predicted"/>
<protein>
    <submittedName>
        <fullName evidence="1">DUF3077 domain-containing protein</fullName>
    </submittedName>
</protein>
<sequence>MVKITPDPPPTHALHPERISDEAAAQLAQDHWGANVPDGQRPVLDLPQSLFMASPDLSAEEALTTACELLQSVIATSYETAENLNGSRRKLALAAVHLAEMAHTLVDSVLEKKCSV</sequence>
<reference evidence="1 2" key="1">
    <citation type="submission" date="2020-08" db="EMBL/GenBank/DDBJ databases">
        <title>Putative novel bacterial strains isolated from necrotic wheat leaf tissues caused by Xanthomonas translucens.</title>
        <authorList>
            <person name="Tambong J.T."/>
        </authorList>
    </citation>
    <scope>NUCLEOTIDE SEQUENCE [LARGE SCALE GENOMIC DNA]</scope>
    <source>
        <strain evidence="1 2">DOAB 1069</strain>
    </source>
</reference>
<comment type="caution">
    <text evidence="1">The sequence shown here is derived from an EMBL/GenBank/DDBJ whole genome shotgun (WGS) entry which is preliminary data.</text>
</comment>
<dbReference type="RefSeq" id="WP_187520415.1">
    <property type="nucleotide sequence ID" value="NZ_JACONW010000006.1"/>
</dbReference>
<organism evidence="1 2">
    <name type="scientific">Pseudomonas folii</name>
    <dbReference type="NCBI Taxonomy" id="2762593"/>
    <lineage>
        <taxon>Bacteria</taxon>
        <taxon>Pseudomonadati</taxon>
        <taxon>Pseudomonadota</taxon>
        <taxon>Gammaproteobacteria</taxon>
        <taxon>Pseudomonadales</taxon>
        <taxon>Pseudomonadaceae</taxon>
        <taxon>Pseudomonas</taxon>
    </lineage>
</organism>
<gene>
    <name evidence="1" type="ORF">H8S59_02615</name>
</gene>
<dbReference type="EMBL" id="JACONW010000006">
    <property type="protein sequence ID" value="MBC3948658.1"/>
    <property type="molecule type" value="Genomic_DNA"/>
</dbReference>
<dbReference type="Proteomes" id="UP000651852">
    <property type="component" value="Unassembled WGS sequence"/>
</dbReference>
<accession>A0ABR7AUR1</accession>
<name>A0ABR7AUR1_9PSED</name>
<keyword evidence="2" id="KW-1185">Reference proteome</keyword>
<dbReference type="Pfam" id="PF19619">
    <property type="entry name" value="DUF6124"/>
    <property type="match status" value="1"/>
</dbReference>